<evidence type="ECO:0000313" key="2">
    <source>
        <dbReference type="Proteomes" id="UP000492821"/>
    </source>
</evidence>
<sequence>MASFEGITYGTCQCSNDYGAIALLVLAFFVAGILFKTCIDHLLCGLKKKTDNAARHVSNIVREELIVAFVAPDVERA</sequence>
<protein>
    <submittedName>
        <fullName evidence="3">GP46-like surface antigen</fullName>
    </submittedName>
</protein>
<dbReference type="Proteomes" id="UP000492821">
    <property type="component" value="Unassembled WGS sequence"/>
</dbReference>
<reference evidence="3" key="2">
    <citation type="submission" date="2020-10" db="UniProtKB">
        <authorList>
            <consortium name="WormBaseParasite"/>
        </authorList>
    </citation>
    <scope>IDENTIFICATION</scope>
</reference>
<dbReference type="WBParaSite" id="Pan_g11078.t1">
    <property type="protein sequence ID" value="Pan_g11078.t1"/>
    <property type="gene ID" value="Pan_g11078"/>
</dbReference>
<keyword evidence="2" id="KW-1185">Reference proteome</keyword>
<proteinExistence type="predicted"/>
<keyword evidence="1" id="KW-1133">Transmembrane helix</keyword>
<feature type="transmembrane region" description="Helical" evidence="1">
    <location>
        <begin position="20"/>
        <end position="39"/>
    </location>
</feature>
<organism evidence="2 3">
    <name type="scientific">Panagrellus redivivus</name>
    <name type="common">Microworm</name>
    <dbReference type="NCBI Taxonomy" id="6233"/>
    <lineage>
        <taxon>Eukaryota</taxon>
        <taxon>Metazoa</taxon>
        <taxon>Ecdysozoa</taxon>
        <taxon>Nematoda</taxon>
        <taxon>Chromadorea</taxon>
        <taxon>Rhabditida</taxon>
        <taxon>Tylenchina</taxon>
        <taxon>Panagrolaimomorpha</taxon>
        <taxon>Panagrolaimoidea</taxon>
        <taxon>Panagrolaimidae</taxon>
        <taxon>Panagrellus</taxon>
    </lineage>
</organism>
<keyword evidence="1" id="KW-0812">Transmembrane</keyword>
<evidence type="ECO:0000256" key="1">
    <source>
        <dbReference type="SAM" id="Phobius"/>
    </source>
</evidence>
<dbReference type="AlphaFoldDB" id="A0A7E4UQ04"/>
<name>A0A7E4UQ04_PANRE</name>
<accession>A0A7E4UQ04</accession>
<evidence type="ECO:0000313" key="3">
    <source>
        <dbReference type="WBParaSite" id="Pan_g11078.t1"/>
    </source>
</evidence>
<keyword evidence="1" id="KW-0472">Membrane</keyword>
<reference evidence="2" key="1">
    <citation type="journal article" date="2013" name="Genetics">
        <title>The draft genome and transcriptome of Panagrellus redivivus are shaped by the harsh demands of a free-living lifestyle.</title>
        <authorList>
            <person name="Srinivasan J."/>
            <person name="Dillman A.R."/>
            <person name="Macchietto M.G."/>
            <person name="Heikkinen L."/>
            <person name="Lakso M."/>
            <person name="Fracchia K.M."/>
            <person name="Antoshechkin I."/>
            <person name="Mortazavi A."/>
            <person name="Wong G."/>
            <person name="Sternberg P.W."/>
        </authorList>
    </citation>
    <scope>NUCLEOTIDE SEQUENCE [LARGE SCALE GENOMIC DNA]</scope>
    <source>
        <strain evidence="2">MT8872</strain>
    </source>
</reference>